<dbReference type="RefSeq" id="WP_252168559.1">
    <property type="nucleotide sequence ID" value="NZ_CP084931.1"/>
</dbReference>
<proteinExistence type="predicted"/>
<accession>A0ABY4XCW3</accession>
<evidence type="ECO:0000313" key="2">
    <source>
        <dbReference type="EMBL" id="USI74745.1"/>
    </source>
</evidence>
<evidence type="ECO:0000256" key="1">
    <source>
        <dbReference type="SAM" id="SignalP"/>
    </source>
</evidence>
<evidence type="ECO:0000313" key="3">
    <source>
        <dbReference type="Proteomes" id="UP001056937"/>
    </source>
</evidence>
<organism evidence="2 3">
    <name type="scientific">Sphingomonas morindae</name>
    <dbReference type="NCBI Taxonomy" id="1541170"/>
    <lineage>
        <taxon>Bacteria</taxon>
        <taxon>Pseudomonadati</taxon>
        <taxon>Pseudomonadota</taxon>
        <taxon>Alphaproteobacteria</taxon>
        <taxon>Sphingomonadales</taxon>
        <taxon>Sphingomonadaceae</taxon>
        <taxon>Sphingomonas</taxon>
    </lineage>
</organism>
<feature type="chain" id="PRO_5046761291" evidence="1">
    <location>
        <begin position="20"/>
        <end position="140"/>
    </location>
</feature>
<feature type="signal peptide" evidence="1">
    <location>
        <begin position="1"/>
        <end position="19"/>
    </location>
</feature>
<dbReference type="EMBL" id="CP084931">
    <property type="protein sequence ID" value="USI74745.1"/>
    <property type="molecule type" value="Genomic_DNA"/>
</dbReference>
<gene>
    <name evidence="2" type="ORF">LHA26_18520</name>
</gene>
<reference evidence="2" key="1">
    <citation type="journal article" date="2022" name="Toxins">
        <title>Genomic Analysis of Sphingopyxis sp. USTB-05 for Biodegrading Cyanobacterial Hepatotoxins.</title>
        <authorList>
            <person name="Liu C."/>
            <person name="Xu Q."/>
            <person name="Zhao Z."/>
            <person name="Zhang H."/>
            <person name="Liu X."/>
            <person name="Yin C."/>
            <person name="Liu Y."/>
            <person name="Yan H."/>
        </authorList>
    </citation>
    <scope>NUCLEOTIDE SEQUENCE</scope>
    <source>
        <strain evidence="2">NBD5</strain>
    </source>
</reference>
<sequence>MRFVPIAALAGLVATAATASVDTTPPPGGVYRLKPGLYVAQGTPCSDPPNAAIRSYDGRGLSTPHSHACRVRILARHGQRFTVAQTCLDTGTGPGARFVERQEVTVPDALTVSIRTRGPATTYRYCPIDQLPASLRPSTR</sequence>
<protein>
    <submittedName>
        <fullName evidence="2">Uncharacterized protein</fullName>
    </submittedName>
</protein>
<keyword evidence="3" id="KW-1185">Reference proteome</keyword>
<keyword evidence="1" id="KW-0732">Signal</keyword>
<name>A0ABY4XCW3_9SPHN</name>
<dbReference type="Proteomes" id="UP001056937">
    <property type="component" value="Chromosome 2"/>
</dbReference>